<dbReference type="InterPro" id="IPR036185">
    <property type="entry name" value="DNA_heli_DnaB-like_N_sf"/>
</dbReference>
<accession>A0A0G1C082</accession>
<proteinExistence type="inferred from homology"/>
<evidence type="ECO:0000256" key="1">
    <source>
        <dbReference type="ARBA" id="ARBA00008428"/>
    </source>
</evidence>
<dbReference type="Pfam" id="PF03796">
    <property type="entry name" value="DnaB_C"/>
    <property type="match status" value="1"/>
</dbReference>
<dbReference type="CDD" id="cd00984">
    <property type="entry name" value="DnaB_C"/>
    <property type="match status" value="1"/>
</dbReference>
<feature type="domain" description="SF4 helicase" evidence="13">
    <location>
        <begin position="173"/>
        <end position="432"/>
    </location>
</feature>
<evidence type="ECO:0000256" key="7">
    <source>
        <dbReference type="ARBA" id="ARBA00022840"/>
    </source>
</evidence>
<evidence type="ECO:0000256" key="3">
    <source>
        <dbReference type="ARBA" id="ARBA00022705"/>
    </source>
</evidence>
<dbReference type="SUPFAM" id="SSF143100">
    <property type="entry name" value="TTHA1013/TTHA0281-like"/>
    <property type="match status" value="1"/>
</dbReference>
<dbReference type="NCBIfam" id="TIGR00665">
    <property type="entry name" value="DnaB"/>
    <property type="match status" value="1"/>
</dbReference>
<evidence type="ECO:0000256" key="12">
    <source>
        <dbReference type="RuleBase" id="RU362085"/>
    </source>
</evidence>
<evidence type="ECO:0000256" key="2">
    <source>
        <dbReference type="ARBA" id="ARBA00022515"/>
    </source>
</evidence>
<protein>
    <recommendedName>
        <fullName evidence="11 12">Replicative DNA helicase</fullName>
        <ecNumber evidence="11 12">5.6.2.3</ecNumber>
    </recommendedName>
</protein>
<dbReference type="SMART" id="SM00382">
    <property type="entry name" value="AAA"/>
    <property type="match status" value="1"/>
</dbReference>
<keyword evidence="4 12" id="KW-0547">Nucleotide-binding</keyword>
<dbReference type="FunFam" id="1.10.860.10:FF:000001">
    <property type="entry name" value="Replicative DNA helicase"/>
    <property type="match status" value="1"/>
</dbReference>
<evidence type="ECO:0000256" key="5">
    <source>
        <dbReference type="ARBA" id="ARBA00022801"/>
    </source>
</evidence>
<dbReference type="PANTHER" id="PTHR30153:SF2">
    <property type="entry name" value="REPLICATIVE DNA HELICASE"/>
    <property type="match status" value="1"/>
</dbReference>
<evidence type="ECO:0000256" key="4">
    <source>
        <dbReference type="ARBA" id="ARBA00022741"/>
    </source>
</evidence>
<keyword evidence="3 12" id="KW-0235">DNA replication</keyword>
<dbReference type="Pfam" id="PF00772">
    <property type="entry name" value="DnaB"/>
    <property type="match status" value="1"/>
</dbReference>
<evidence type="ECO:0000256" key="8">
    <source>
        <dbReference type="ARBA" id="ARBA00023125"/>
    </source>
</evidence>
<evidence type="ECO:0000256" key="9">
    <source>
        <dbReference type="ARBA" id="ARBA00023235"/>
    </source>
</evidence>
<dbReference type="EMBL" id="LCEW01000044">
    <property type="protein sequence ID" value="KKS79020.1"/>
    <property type="molecule type" value="Genomic_DNA"/>
</dbReference>
<keyword evidence="7 12" id="KW-0067">ATP-binding</keyword>
<comment type="function">
    <text evidence="12">The main replicative DNA helicase, it participates in initiation and elongation during chromosome replication. Travels ahead of the DNA replisome, separating dsDNA into templates for DNA synthesis. A processive ATP-dependent 5'-3' DNA helicase it has DNA-dependent ATPase activity.</text>
</comment>
<keyword evidence="6 12" id="KW-0347">Helicase</keyword>
<evidence type="ECO:0000313" key="15">
    <source>
        <dbReference type="Proteomes" id="UP000034213"/>
    </source>
</evidence>
<dbReference type="GO" id="GO:0003677">
    <property type="term" value="F:DNA binding"/>
    <property type="evidence" value="ECO:0007669"/>
    <property type="project" value="UniProtKB-UniRule"/>
</dbReference>
<dbReference type="GO" id="GO:0005829">
    <property type="term" value="C:cytosol"/>
    <property type="evidence" value="ECO:0007669"/>
    <property type="project" value="TreeGrafter"/>
</dbReference>
<reference evidence="14 15" key="1">
    <citation type="journal article" date="2015" name="Nature">
        <title>rRNA introns, odd ribosomes, and small enigmatic genomes across a large radiation of phyla.</title>
        <authorList>
            <person name="Brown C.T."/>
            <person name="Hug L.A."/>
            <person name="Thomas B.C."/>
            <person name="Sharon I."/>
            <person name="Castelle C.J."/>
            <person name="Singh A."/>
            <person name="Wilkins M.J."/>
            <person name="Williams K.H."/>
            <person name="Banfield J.F."/>
        </authorList>
    </citation>
    <scope>NUCLEOTIDE SEQUENCE [LARGE SCALE GENOMIC DNA]</scope>
</reference>
<dbReference type="SUPFAM" id="SSF52540">
    <property type="entry name" value="P-loop containing nucleoside triphosphate hydrolases"/>
    <property type="match status" value="1"/>
</dbReference>
<keyword evidence="2 12" id="KW-0639">Primosome</keyword>
<comment type="similarity">
    <text evidence="1 12">Belongs to the helicase family. DnaB subfamily.</text>
</comment>
<sequence>MKVPPHSDEAEQSVLGALLIDKDAVTEVAEFLKPPHFYQEKHGLIFECVSDLYNEREPVDVVTVAEKLRNKKALRKVGGVSYLTELVNHVPTSAHALNYARIVRNLGTKRELISQASRLVEDSFDEKVPLDALLDRAEKGIFALSQQYLSRNFIHIKDALAESFDRLDELHKQAGGIRGVPTGFNDLDNVLAGLQQSNLIILAARPGMGKTSLALNIARTAAVKYKIPVGFFSLEMSQEELVDRLLVVQADIDAWKLKTGKLNEQDFSKLSDAMGELAEAPLFVDDTPGMSIMEMRTKARRLQVENSVKLLVVDYLQLAHSRNLENRVQEISEVSMGLKNLARELKVPILALSQLSRAVEHRGSPKPQLADLRESGGIEQDADVVMFLFKEDENEMENFKLSIAKHRNGPLAQIDLRFRGDRIRFYGFINYDVLQKPLPETPQVSYKQNFIFHKEKNGYWVESRDFPGLIASGSNLKELRTALFDAMLTYFDVPRATAKRMQDPLILYLPDGRSVRPETPTIAA</sequence>
<dbReference type="GO" id="GO:0005524">
    <property type="term" value="F:ATP binding"/>
    <property type="evidence" value="ECO:0007669"/>
    <property type="project" value="UniProtKB-UniRule"/>
</dbReference>
<dbReference type="InterPro" id="IPR035069">
    <property type="entry name" value="TTHA1013/TTHA0281-like"/>
</dbReference>
<dbReference type="InterPro" id="IPR016136">
    <property type="entry name" value="DNA_helicase_N/primase_C"/>
</dbReference>
<gene>
    <name evidence="14" type="ORF">UV54_C0044G0009</name>
</gene>
<evidence type="ECO:0000256" key="10">
    <source>
        <dbReference type="ARBA" id="ARBA00048954"/>
    </source>
</evidence>
<evidence type="ECO:0000256" key="11">
    <source>
        <dbReference type="NCBIfam" id="TIGR00665"/>
    </source>
</evidence>
<dbReference type="GO" id="GO:1990077">
    <property type="term" value="C:primosome complex"/>
    <property type="evidence" value="ECO:0007669"/>
    <property type="project" value="UniProtKB-UniRule"/>
</dbReference>
<comment type="caution">
    <text evidence="14">The sequence shown here is derived from an EMBL/GenBank/DDBJ whole genome shotgun (WGS) entry which is preliminary data.</text>
</comment>
<dbReference type="InterPro" id="IPR003593">
    <property type="entry name" value="AAA+_ATPase"/>
</dbReference>
<dbReference type="AlphaFoldDB" id="A0A0G1C082"/>
<dbReference type="PROSITE" id="PS51199">
    <property type="entry name" value="SF4_HELICASE"/>
    <property type="match status" value="1"/>
</dbReference>
<dbReference type="STRING" id="1618369.UV54_C0044G0009"/>
<evidence type="ECO:0000313" key="14">
    <source>
        <dbReference type="EMBL" id="KKS79020.1"/>
    </source>
</evidence>
<organism evidence="14 15">
    <name type="scientific">Candidatus Beckwithbacteria bacterium GW2011_GWA2_43_10</name>
    <dbReference type="NCBI Taxonomy" id="1618369"/>
    <lineage>
        <taxon>Bacteria</taxon>
        <taxon>Candidatus Beckwithiibacteriota</taxon>
    </lineage>
</organism>
<dbReference type="PATRIC" id="fig|1618369.3.peg.582"/>
<dbReference type="Proteomes" id="UP000034213">
    <property type="component" value="Unassembled WGS sequence"/>
</dbReference>
<dbReference type="GO" id="GO:0016887">
    <property type="term" value="F:ATP hydrolysis activity"/>
    <property type="evidence" value="ECO:0007669"/>
    <property type="project" value="RHEA"/>
</dbReference>
<keyword evidence="8 12" id="KW-0238">DNA-binding</keyword>
<evidence type="ECO:0000256" key="6">
    <source>
        <dbReference type="ARBA" id="ARBA00022806"/>
    </source>
</evidence>
<dbReference type="Gene3D" id="1.10.860.10">
    <property type="entry name" value="DNAb Helicase, Chain A"/>
    <property type="match status" value="1"/>
</dbReference>
<dbReference type="EC" id="5.6.2.3" evidence="11 12"/>
<keyword evidence="9" id="KW-0413">Isomerase</keyword>
<evidence type="ECO:0000259" key="13">
    <source>
        <dbReference type="PROSITE" id="PS51199"/>
    </source>
</evidence>
<dbReference type="InterPro" id="IPR007693">
    <property type="entry name" value="DNA_helicase_DnaB-like_N"/>
</dbReference>
<dbReference type="InterPro" id="IPR007694">
    <property type="entry name" value="DNA_helicase_DnaB-like_C"/>
</dbReference>
<dbReference type="SUPFAM" id="SSF48024">
    <property type="entry name" value="N-terminal domain of DnaB helicase"/>
    <property type="match status" value="1"/>
</dbReference>
<comment type="catalytic activity">
    <reaction evidence="10 12">
        <text>ATP + H2O = ADP + phosphate + H(+)</text>
        <dbReference type="Rhea" id="RHEA:13065"/>
        <dbReference type="ChEBI" id="CHEBI:15377"/>
        <dbReference type="ChEBI" id="CHEBI:15378"/>
        <dbReference type="ChEBI" id="CHEBI:30616"/>
        <dbReference type="ChEBI" id="CHEBI:43474"/>
        <dbReference type="ChEBI" id="CHEBI:456216"/>
        <dbReference type="EC" id="5.6.2.3"/>
    </reaction>
</comment>
<dbReference type="PANTHER" id="PTHR30153">
    <property type="entry name" value="REPLICATIVE DNA HELICASE DNAB"/>
    <property type="match status" value="1"/>
</dbReference>
<dbReference type="InterPro" id="IPR027417">
    <property type="entry name" value="P-loop_NTPase"/>
</dbReference>
<dbReference type="GO" id="GO:0043139">
    <property type="term" value="F:5'-3' DNA helicase activity"/>
    <property type="evidence" value="ECO:0007669"/>
    <property type="project" value="UniProtKB-EC"/>
</dbReference>
<keyword evidence="5 12" id="KW-0378">Hydrolase</keyword>
<name>A0A0G1C082_9BACT</name>
<dbReference type="InterPro" id="IPR007692">
    <property type="entry name" value="DNA_helicase_DnaB"/>
</dbReference>
<dbReference type="GO" id="GO:0006269">
    <property type="term" value="P:DNA replication, synthesis of primer"/>
    <property type="evidence" value="ECO:0007669"/>
    <property type="project" value="UniProtKB-UniRule"/>
</dbReference>
<dbReference type="Gene3D" id="3.40.50.300">
    <property type="entry name" value="P-loop containing nucleotide triphosphate hydrolases"/>
    <property type="match status" value="1"/>
</dbReference>